<proteinExistence type="predicted"/>
<organism evidence="1 2">
    <name type="scientific">Phytopseudomonas daroniae</name>
    <dbReference type="NCBI Taxonomy" id="2487519"/>
    <lineage>
        <taxon>Bacteria</taxon>
        <taxon>Pseudomonadati</taxon>
        <taxon>Pseudomonadota</taxon>
        <taxon>Gammaproteobacteria</taxon>
        <taxon>Pseudomonadales</taxon>
        <taxon>Pseudomonadaceae</taxon>
        <taxon>Phytopseudomonas</taxon>
    </lineage>
</organism>
<reference evidence="1 2" key="1">
    <citation type="submission" date="2018-06" db="EMBL/GenBank/DDBJ databases">
        <title>Three novel Pseudomonas species isolated from symptomatic oak.</title>
        <authorList>
            <person name="Bueno-Gonzalez V."/>
            <person name="Brady C."/>
        </authorList>
    </citation>
    <scope>NUCLEOTIDE SEQUENCE [LARGE SCALE GENOMIC DNA]</scope>
    <source>
        <strain evidence="1 2">P9A</strain>
    </source>
</reference>
<evidence type="ECO:0008006" key="3">
    <source>
        <dbReference type="Google" id="ProtNLM"/>
    </source>
</evidence>
<dbReference type="EMBL" id="QJUI01000005">
    <property type="protein sequence ID" value="TBU81481.1"/>
    <property type="molecule type" value="Genomic_DNA"/>
</dbReference>
<sequence>MSNELSFLSGFMQNRSIGRAIAQIDTLKDQGSTASVLLKWDRTQGMWFYFNLEWHATRVCFVDRPEMAVIAIGPDGFASISTATGASEEEIDASLDGPSRRGPIRDLQMIAGVPYVTGMGRQVYRREGVDNWTRQDHGVVLPRGEIQLCGFNSIDGLSEDAIYAVGFNGEIWLRSHNQWQQQDSPTNLVLHRVRVVREDLIYASGQMGTLLRSDGTHWEIIEQDMTSDDLWGMEWFKDELYLACDSGLFKLDSKDRLIEVDMQLSPKPSCRHLHADDGVLWSCGPKHVTWTEDGQNWTDVTP</sequence>
<evidence type="ECO:0000313" key="2">
    <source>
        <dbReference type="Proteomes" id="UP000292302"/>
    </source>
</evidence>
<dbReference type="AlphaFoldDB" id="A0A4Q9QND7"/>
<keyword evidence="2" id="KW-1185">Reference proteome</keyword>
<accession>A0A4Q9QND7</accession>
<comment type="caution">
    <text evidence="1">The sequence shown here is derived from an EMBL/GenBank/DDBJ whole genome shotgun (WGS) entry which is preliminary data.</text>
</comment>
<dbReference type="RefSeq" id="WP_131179283.1">
    <property type="nucleotide sequence ID" value="NZ_QJUI01000005.1"/>
</dbReference>
<evidence type="ECO:0000313" key="1">
    <source>
        <dbReference type="EMBL" id="TBU81481.1"/>
    </source>
</evidence>
<protein>
    <recommendedName>
        <fullName evidence="3">Glycosyl hydrolase</fullName>
    </recommendedName>
</protein>
<gene>
    <name evidence="1" type="ORF">DNK06_06785</name>
</gene>
<dbReference type="SUPFAM" id="SSF110296">
    <property type="entry name" value="Oligoxyloglucan reducing end-specific cellobiohydrolase"/>
    <property type="match status" value="1"/>
</dbReference>
<dbReference type="OrthoDB" id="6829668at2"/>
<name>A0A4Q9QND7_9GAMM</name>
<dbReference type="Proteomes" id="UP000292302">
    <property type="component" value="Unassembled WGS sequence"/>
</dbReference>